<dbReference type="InterPro" id="IPR011650">
    <property type="entry name" value="Peptidase_M20_dimer"/>
</dbReference>
<reference evidence="5 6" key="1">
    <citation type="submission" date="2016-10" db="EMBL/GenBank/DDBJ databases">
        <authorList>
            <person name="de Groot N.N."/>
        </authorList>
    </citation>
    <scope>NUCLEOTIDE SEQUENCE [LARGE SCALE GENOMIC DNA]</scope>
    <source>
        <strain evidence="5 6">CGMCC 1.10267</strain>
    </source>
</reference>
<gene>
    <name evidence="5" type="ORF">SAMN04487974_10979</name>
</gene>
<proteinExistence type="predicted"/>
<protein>
    <submittedName>
        <fullName evidence="5">Acetylornithine deacetylase/Succinyl-diaminopimelate desuccinylase</fullName>
    </submittedName>
</protein>
<dbReference type="GO" id="GO:0046872">
    <property type="term" value="F:metal ion binding"/>
    <property type="evidence" value="ECO:0007669"/>
    <property type="project" value="UniProtKB-KW"/>
</dbReference>
<dbReference type="Pfam" id="PF07687">
    <property type="entry name" value="M20_dimer"/>
    <property type="match status" value="1"/>
</dbReference>
<keyword evidence="3" id="KW-0378">Hydrolase</keyword>
<dbReference type="Proteomes" id="UP000199495">
    <property type="component" value="Unassembled WGS sequence"/>
</dbReference>
<feature type="domain" description="Peptidase M20 dimerisation" evidence="4">
    <location>
        <begin position="211"/>
        <end position="362"/>
    </location>
</feature>
<dbReference type="NCBIfam" id="NF006579">
    <property type="entry name" value="PRK09104.1"/>
    <property type="match status" value="1"/>
</dbReference>
<dbReference type="STRING" id="440168.SAMN04487974_10979"/>
<dbReference type="NCBIfam" id="NF006053">
    <property type="entry name" value="PRK08201.1"/>
    <property type="match status" value="1"/>
</dbReference>
<dbReference type="OrthoDB" id="9761532at2"/>
<keyword evidence="6" id="KW-1185">Reference proteome</keyword>
<dbReference type="InterPro" id="IPR002933">
    <property type="entry name" value="Peptidase_M20"/>
</dbReference>
<accession>A0A1G7XFL3</accession>
<dbReference type="PANTHER" id="PTHR43270:SF12">
    <property type="entry name" value="SUCCINYL-DIAMINOPIMELATE DESUCCINYLASE"/>
    <property type="match status" value="1"/>
</dbReference>
<dbReference type="RefSeq" id="WP_090597355.1">
    <property type="nucleotide sequence ID" value="NZ_FNCS01000009.1"/>
</dbReference>
<sequence length="468" mass="50694">MPTQTELQTVLDYADAHMDESLERLFELIRIPSISTVSAHSDDCRAAAQWLADQLGVLGFEASVRPTEGHPMVVGHKTDAAGPHVLFYGHYDVQPVDPLALWETDPFEPTLKPAPNGDTHIVGRGASDDKGQLLTFIEACRAWKMATGALPIKVSMLFEGEEESGSRSLVPFLEATAQELRADVMMVCDTDMWDRDTPAITTMLRGLVAEEFTITCADRDLHSGMFGNAARNALQVAADALSSLRGPDGGVAIAGFYDGVEDLDPTIAAQWKRLPFDQNGFLSDIGLRIPAGETGYSIMEQVWARPSCEIHGVIGGYTEEGFKTVIPAKAHAKVSFRLVAGQDPVAIRDAFRSHIRARVPDDCSVEFASYGASAAIALPLDSPYLTATRHALGEEWDTEAALAGTGGSIPIVGEFKRQLGMDTLLVGFARFDNRIHSPNEKYDLSSFKGGIRSFIRVLAALSELKASN</sequence>
<dbReference type="Gene3D" id="3.30.70.360">
    <property type="match status" value="1"/>
</dbReference>
<dbReference type="EMBL" id="FNCS01000009">
    <property type="protein sequence ID" value="SDG82944.1"/>
    <property type="molecule type" value="Genomic_DNA"/>
</dbReference>
<evidence type="ECO:0000259" key="4">
    <source>
        <dbReference type="Pfam" id="PF07687"/>
    </source>
</evidence>
<name>A0A1G7XFL3_9HYPH</name>
<evidence type="ECO:0000256" key="3">
    <source>
        <dbReference type="ARBA" id="ARBA00022801"/>
    </source>
</evidence>
<dbReference type="GO" id="GO:0006508">
    <property type="term" value="P:proteolysis"/>
    <property type="evidence" value="ECO:0007669"/>
    <property type="project" value="UniProtKB-KW"/>
</dbReference>
<dbReference type="NCBIfam" id="NF005914">
    <property type="entry name" value="PRK07907.1"/>
    <property type="match status" value="1"/>
</dbReference>
<dbReference type="AlphaFoldDB" id="A0A1G7XFL3"/>
<keyword evidence="1" id="KW-0645">Protease</keyword>
<dbReference type="Pfam" id="PF01546">
    <property type="entry name" value="Peptidase_M20"/>
    <property type="match status" value="1"/>
</dbReference>
<evidence type="ECO:0000313" key="6">
    <source>
        <dbReference type="Proteomes" id="UP000199495"/>
    </source>
</evidence>
<dbReference type="GO" id="GO:0008233">
    <property type="term" value="F:peptidase activity"/>
    <property type="evidence" value="ECO:0007669"/>
    <property type="project" value="UniProtKB-KW"/>
</dbReference>
<evidence type="ECO:0000313" key="5">
    <source>
        <dbReference type="EMBL" id="SDG82944.1"/>
    </source>
</evidence>
<keyword evidence="2" id="KW-0479">Metal-binding</keyword>
<dbReference type="SUPFAM" id="SSF53187">
    <property type="entry name" value="Zn-dependent exopeptidases"/>
    <property type="match status" value="1"/>
</dbReference>
<dbReference type="InterPro" id="IPR051458">
    <property type="entry name" value="Cyt/Met_Dipeptidase"/>
</dbReference>
<dbReference type="Gene3D" id="3.40.630.10">
    <property type="entry name" value="Zn peptidases"/>
    <property type="match status" value="1"/>
</dbReference>
<evidence type="ECO:0000256" key="2">
    <source>
        <dbReference type="ARBA" id="ARBA00022723"/>
    </source>
</evidence>
<organism evidence="5 6">
    <name type="scientific">Pelagibacterium luteolum</name>
    <dbReference type="NCBI Taxonomy" id="440168"/>
    <lineage>
        <taxon>Bacteria</taxon>
        <taxon>Pseudomonadati</taxon>
        <taxon>Pseudomonadota</taxon>
        <taxon>Alphaproteobacteria</taxon>
        <taxon>Hyphomicrobiales</taxon>
        <taxon>Devosiaceae</taxon>
        <taxon>Pelagibacterium</taxon>
    </lineage>
</organism>
<dbReference type="PANTHER" id="PTHR43270">
    <property type="entry name" value="BETA-ALA-HIS DIPEPTIDASE"/>
    <property type="match status" value="1"/>
</dbReference>
<evidence type="ECO:0000256" key="1">
    <source>
        <dbReference type="ARBA" id="ARBA00022670"/>
    </source>
</evidence>